<keyword evidence="2 7" id="KW-0813">Transport</keyword>
<organism evidence="10">
    <name type="scientific">Candidatus Kentrum eta</name>
    <dbReference type="NCBI Taxonomy" id="2126337"/>
    <lineage>
        <taxon>Bacteria</taxon>
        <taxon>Pseudomonadati</taxon>
        <taxon>Pseudomonadota</taxon>
        <taxon>Gammaproteobacteria</taxon>
        <taxon>Candidatus Kentrum</taxon>
    </lineage>
</organism>
<evidence type="ECO:0000313" key="9">
    <source>
        <dbReference type="EMBL" id="VFJ95351.1"/>
    </source>
</evidence>
<feature type="transmembrane region" description="Helical" evidence="7">
    <location>
        <begin position="53"/>
        <end position="78"/>
    </location>
</feature>
<evidence type="ECO:0000313" key="11">
    <source>
        <dbReference type="EMBL" id="VFK02170.1"/>
    </source>
</evidence>
<keyword evidence="5 7" id="KW-1133">Transmembrane helix</keyword>
<evidence type="ECO:0000256" key="4">
    <source>
        <dbReference type="ARBA" id="ARBA00022692"/>
    </source>
</evidence>
<dbReference type="GO" id="GO:0005886">
    <property type="term" value="C:plasma membrane"/>
    <property type="evidence" value="ECO:0007669"/>
    <property type="project" value="UniProtKB-SubCell"/>
</dbReference>
<feature type="transmembrane region" description="Helical" evidence="7">
    <location>
        <begin position="119"/>
        <end position="138"/>
    </location>
</feature>
<dbReference type="PANTHER" id="PTHR30151:SF0">
    <property type="entry name" value="ABC TRANSPORTER PERMEASE PROTEIN MJ0413-RELATED"/>
    <property type="match status" value="1"/>
</dbReference>
<proteinExistence type="inferred from homology"/>
<evidence type="ECO:0000256" key="2">
    <source>
        <dbReference type="ARBA" id="ARBA00022448"/>
    </source>
</evidence>
<feature type="domain" description="ABC transmembrane type-1" evidence="8">
    <location>
        <begin position="53"/>
        <end position="234"/>
    </location>
</feature>
<sequence length="247" mass="27570">MIRHAISVPVLLIFFWWGIASAGIVNPLFLPSPVEVFKTLGTIVVGNQMTMDILFTLGRTIIGFLISAVLGITFGLIVGIDRRVYSYFEFIIDFLRSIPATALFPLFILFFGVGDVAKITAVVFSCSLIVLINTGYGVMNSRKTRLLMVQMYGASRYQRFTKVVLPEALPQIFVGLRTAISIALILVVVTEMFIGTTVGLGYRIYNAQMIYRTSEMYAAILLTGILGYALNQLFAFVEKRLIHWGER</sequence>
<dbReference type="PANTHER" id="PTHR30151">
    <property type="entry name" value="ALKANE SULFONATE ABC TRANSPORTER-RELATED, MEMBRANE SUBUNIT"/>
    <property type="match status" value="1"/>
</dbReference>
<dbReference type="EMBL" id="CAADFJ010000083">
    <property type="protein sequence ID" value="VFK02170.1"/>
    <property type="molecule type" value="Genomic_DNA"/>
</dbReference>
<evidence type="ECO:0000256" key="1">
    <source>
        <dbReference type="ARBA" id="ARBA00004651"/>
    </source>
</evidence>
<evidence type="ECO:0000256" key="5">
    <source>
        <dbReference type="ARBA" id="ARBA00022989"/>
    </source>
</evidence>
<dbReference type="Pfam" id="PF00528">
    <property type="entry name" value="BPD_transp_1"/>
    <property type="match status" value="1"/>
</dbReference>
<feature type="transmembrane region" description="Helical" evidence="7">
    <location>
        <begin position="179"/>
        <end position="205"/>
    </location>
</feature>
<dbReference type="AlphaFoldDB" id="A0A450UU73"/>
<name>A0A450UU73_9GAMM</name>
<dbReference type="Gene3D" id="1.10.3720.10">
    <property type="entry name" value="MetI-like"/>
    <property type="match status" value="1"/>
</dbReference>
<dbReference type="CDD" id="cd06261">
    <property type="entry name" value="TM_PBP2"/>
    <property type="match status" value="1"/>
</dbReference>
<feature type="transmembrane region" description="Helical" evidence="7">
    <location>
        <begin position="217"/>
        <end position="237"/>
    </location>
</feature>
<dbReference type="GO" id="GO:0055085">
    <property type="term" value="P:transmembrane transport"/>
    <property type="evidence" value="ECO:0007669"/>
    <property type="project" value="InterPro"/>
</dbReference>
<dbReference type="InterPro" id="IPR035906">
    <property type="entry name" value="MetI-like_sf"/>
</dbReference>
<gene>
    <name evidence="9" type="ORF">BECKH772A_GA0070896_100862</name>
    <name evidence="10" type="ORF">BECKH772B_GA0070898_100878</name>
    <name evidence="11" type="ORF">BECKH772C_GA0070978_100838</name>
</gene>
<dbReference type="EMBL" id="CAADFG010000086">
    <property type="protein sequence ID" value="VFJ95351.1"/>
    <property type="molecule type" value="Genomic_DNA"/>
</dbReference>
<protein>
    <submittedName>
        <fullName evidence="10">NitT/TauT family transport system permease protein</fullName>
    </submittedName>
</protein>
<dbReference type="EMBL" id="CAADFI010000087">
    <property type="protein sequence ID" value="VFJ96109.1"/>
    <property type="molecule type" value="Genomic_DNA"/>
</dbReference>
<evidence type="ECO:0000256" key="6">
    <source>
        <dbReference type="ARBA" id="ARBA00023136"/>
    </source>
</evidence>
<evidence type="ECO:0000313" key="10">
    <source>
        <dbReference type="EMBL" id="VFJ96109.1"/>
    </source>
</evidence>
<dbReference type="InterPro" id="IPR000515">
    <property type="entry name" value="MetI-like"/>
</dbReference>
<evidence type="ECO:0000259" key="8">
    <source>
        <dbReference type="PROSITE" id="PS50928"/>
    </source>
</evidence>
<evidence type="ECO:0000256" key="3">
    <source>
        <dbReference type="ARBA" id="ARBA00022475"/>
    </source>
</evidence>
<comment type="similarity">
    <text evidence="7">Belongs to the binding-protein-dependent transport system permease family.</text>
</comment>
<dbReference type="SUPFAM" id="SSF161098">
    <property type="entry name" value="MetI-like"/>
    <property type="match status" value="1"/>
</dbReference>
<comment type="subcellular location">
    <subcellularLocation>
        <location evidence="1 7">Cell membrane</location>
        <topology evidence="1 7">Multi-pass membrane protein</topology>
    </subcellularLocation>
</comment>
<evidence type="ECO:0000256" key="7">
    <source>
        <dbReference type="RuleBase" id="RU363032"/>
    </source>
</evidence>
<keyword evidence="6 7" id="KW-0472">Membrane</keyword>
<keyword evidence="4 7" id="KW-0812">Transmembrane</keyword>
<feature type="transmembrane region" description="Helical" evidence="7">
    <location>
        <begin position="90"/>
        <end position="113"/>
    </location>
</feature>
<accession>A0A450UU73</accession>
<reference evidence="10" key="1">
    <citation type="submission" date="2019-02" db="EMBL/GenBank/DDBJ databases">
        <authorList>
            <person name="Gruber-Vodicka R. H."/>
            <person name="Seah K. B. B."/>
        </authorList>
    </citation>
    <scope>NUCLEOTIDE SEQUENCE</scope>
    <source>
        <strain evidence="11">BECK_SA2B12</strain>
        <strain evidence="9">BECK_SA2B15</strain>
        <strain evidence="10">BECK_SA2B20</strain>
    </source>
</reference>
<keyword evidence="3" id="KW-1003">Cell membrane</keyword>
<dbReference type="PROSITE" id="PS50928">
    <property type="entry name" value="ABC_TM1"/>
    <property type="match status" value="1"/>
</dbReference>